<keyword evidence="3 4" id="KW-0443">Lipid metabolism</keyword>
<evidence type="ECO:0000256" key="3">
    <source>
        <dbReference type="ARBA" id="ARBA00023098"/>
    </source>
</evidence>
<feature type="active site" description="Nucleophile" evidence="4">
    <location>
        <position position="43"/>
    </location>
</feature>
<gene>
    <name evidence="6" type="ORF">CWS72_17995</name>
</gene>
<protein>
    <submittedName>
        <fullName evidence="6">Patatin</fullName>
    </submittedName>
</protein>
<organism evidence="6 7">
    <name type="scientific">Telmatospirillum siberiense</name>
    <dbReference type="NCBI Taxonomy" id="382514"/>
    <lineage>
        <taxon>Bacteria</taxon>
        <taxon>Pseudomonadati</taxon>
        <taxon>Pseudomonadota</taxon>
        <taxon>Alphaproteobacteria</taxon>
        <taxon>Rhodospirillales</taxon>
        <taxon>Rhodospirillaceae</taxon>
        <taxon>Telmatospirillum</taxon>
    </lineage>
</organism>
<dbReference type="PROSITE" id="PS51635">
    <property type="entry name" value="PNPLA"/>
    <property type="match status" value="1"/>
</dbReference>
<proteinExistence type="predicted"/>
<evidence type="ECO:0000256" key="4">
    <source>
        <dbReference type="PROSITE-ProRule" id="PRU01161"/>
    </source>
</evidence>
<dbReference type="GO" id="GO:0016042">
    <property type="term" value="P:lipid catabolic process"/>
    <property type="evidence" value="ECO:0007669"/>
    <property type="project" value="UniProtKB-UniRule"/>
</dbReference>
<name>A0A2N3PRZ7_9PROT</name>
<evidence type="ECO:0000259" key="5">
    <source>
        <dbReference type="PROSITE" id="PS51635"/>
    </source>
</evidence>
<reference evidence="7" key="1">
    <citation type="submission" date="2017-12" db="EMBL/GenBank/DDBJ databases">
        <title>Draft genome sequence of Telmatospirillum siberiense 26-4b1T, an acidotolerant peatland alphaproteobacterium potentially involved in sulfur cycling.</title>
        <authorList>
            <person name="Hausmann B."/>
            <person name="Pjevac P."/>
            <person name="Schreck K."/>
            <person name="Herbold C.W."/>
            <person name="Daims H."/>
            <person name="Wagner M."/>
            <person name="Pester M."/>
            <person name="Loy A."/>
        </authorList>
    </citation>
    <scope>NUCLEOTIDE SEQUENCE [LARGE SCALE GENOMIC DNA]</scope>
    <source>
        <strain evidence="7">26-4b1</strain>
    </source>
</reference>
<keyword evidence="2 4" id="KW-0442">Lipid degradation</keyword>
<evidence type="ECO:0000256" key="2">
    <source>
        <dbReference type="ARBA" id="ARBA00022963"/>
    </source>
</evidence>
<dbReference type="GO" id="GO:0016787">
    <property type="term" value="F:hydrolase activity"/>
    <property type="evidence" value="ECO:0007669"/>
    <property type="project" value="UniProtKB-UniRule"/>
</dbReference>
<dbReference type="Pfam" id="PF01734">
    <property type="entry name" value="Patatin"/>
    <property type="match status" value="1"/>
</dbReference>
<dbReference type="InterPro" id="IPR016035">
    <property type="entry name" value="Acyl_Trfase/lysoPLipase"/>
</dbReference>
<keyword evidence="1 4" id="KW-0378">Hydrolase</keyword>
<dbReference type="InterPro" id="IPR050301">
    <property type="entry name" value="NTE"/>
</dbReference>
<dbReference type="EMBL" id="PIUM01000023">
    <property type="protein sequence ID" value="PKU23181.1"/>
    <property type="molecule type" value="Genomic_DNA"/>
</dbReference>
<dbReference type="AlphaFoldDB" id="A0A2N3PRZ7"/>
<dbReference type="PANTHER" id="PTHR14226">
    <property type="entry name" value="NEUROPATHY TARGET ESTERASE/SWISS CHEESE D.MELANOGASTER"/>
    <property type="match status" value="1"/>
</dbReference>
<comment type="caution">
    <text evidence="6">The sequence shown here is derived from an EMBL/GenBank/DDBJ whole genome shotgun (WGS) entry which is preliminary data.</text>
</comment>
<dbReference type="OrthoDB" id="5290098at2"/>
<sequence>MSSKTPRIGIALGSGIARGWAHIGILRALESRGIVPDIVCGTSVGAFVGGAYAAGRLDALETWARDLKKFSLSRLFDVQFAHGGLIAGRKMMQIFEEELPEIRIEDLPLRFACVSTDLDTGHEVWIQDGPLIEAVRASSAVPGILPPVRFDGRRLIDGALVNPIPVSVCRALGAHIVIAVDLNTDVFEAGWQRTTTEIGDTDEKAIVGRIKSLPGADFIRHLFRHQNHEPSVLGVMARSLDIIQNRTSRIRLASDPPDVKLTPQLGGIGMLQFDRAAEVIAAGTAAVEEAEAALNELLVH</sequence>
<dbReference type="InterPro" id="IPR002641">
    <property type="entry name" value="PNPLA_dom"/>
</dbReference>
<comment type="caution">
    <text evidence="4">Lacks conserved residue(s) required for the propagation of feature annotation.</text>
</comment>
<feature type="active site" description="Proton acceptor" evidence="4">
    <location>
        <position position="157"/>
    </location>
</feature>
<dbReference type="Proteomes" id="UP000233293">
    <property type="component" value="Unassembled WGS sequence"/>
</dbReference>
<evidence type="ECO:0000313" key="7">
    <source>
        <dbReference type="Proteomes" id="UP000233293"/>
    </source>
</evidence>
<feature type="short sequence motif" description="DGA/G" evidence="4">
    <location>
        <begin position="157"/>
        <end position="159"/>
    </location>
</feature>
<evidence type="ECO:0000313" key="6">
    <source>
        <dbReference type="EMBL" id="PKU23181.1"/>
    </source>
</evidence>
<dbReference type="SUPFAM" id="SSF52151">
    <property type="entry name" value="FabD/lysophospholipase-like"/>
    <property type="match status" value="1"/>
</dbReference>
<dbReference type="Gene3D" id="3.40.1090.10">
    <property type="entry name" value="Cytosolic phospholipase A2 catalytic domain"/>
    <property type="match status" value="2"/>
</dbReference>
<accession>A0A2N3PRZ7</accession>
<evidence type="ECO:0000256" key="1">
    <source>
        <dbReference type="ARBA" id="ARBA00022801"/>
    </source>
</evidence>
<feature type="domain" description="PNPLA" evidence="5">
    <location>
        <begin position="10"/>
        <end position="170"/>
    </location>
</feature>
<keyword evidence="7" id="KW-1185">Reference proteome</keyword>
<dbReference type="PANTHER" id="PTHR14226:SF76">
    <property type="entry name" value="NTE FAMILY PROTEIN RSSA"/>
    <property type="match status" value="1"/>
</dbReference>
<feature type="short sequence motif" description="GXSXG" evidence="4">
    <location>
        <begin position="41"/>
        <end position="45"/>
    </location>
</feature>